<dbReference type="GeneID" id="96005617"/>
<keyword evidence="10" id="KW-1185">Reference proteome</keyword>
<name>A0AB34KUA9_9PEZI</name>
<evidence type="ECO:0000256" key="4">
    <source>
        <dbReference type="ARBA" id="ARBA00022771"/>
    </source>
</evidence>
<dbReference type="Gene3D" id="3.30.160.60">
    <property type="entry name" value="Classic Zinc Finger"/>
    <property type="match status" value="4"/>
</dbReference>
<dbReference type="Pfam" id="PF00096">
    <property type="entry name" value="zf-C2H2"/>
    <property type="match status" value="2"/>
</dbReference>
<proteinExistence type="inferred from homology"/>
<dbReference type="PROSITE" id="PS50157">
    <property type="entry name" value="ZINC_FINGER_C2H2_2"/>
    <property type="match status" value="3"/>
</dbReference>
<keyword evidence="5" id="KW-0862">Zinc</keyword>
<accession>A0AB34KUA9</accession>
<dbReference type="SUPFAM" id="SSF57667">
    <property type="entry name" value="beta-beta-alpha zinc fingers"/>
    <property type="match status" value="2"/>
</dbReference>
<protein>
    <recommendedName>
        <fullName evidence="8">C2H2-type domain-containing protein</fullName>
    </recommendedName>
</protein>
<evidence type="ECO:0000313" key="9">
    <source>
        <dbReference type="EMBL" id="KAL1586923.1"/>
    </source>
</evidence>
<feature type="region of interest" description="Disordered" evidence="7">
    <location>
        <begin position="168"/>
        <end position="218"/>
    </location>
</feature>
<gene>
    <name evidence="9" type="ORF">WHR41_04173</name>
</gene>
<evidence type="ECO:0000256" key="1">
    <source>
        <dbReference type="ARBA" id="ARBA00006991"/>
    </source>
</evidence>
<evidence type="ECO:0000256" key="7">
    <source>
        <dbReference type="SAM" id="MobiDB-lite"/>
    </source>
</evidence>
<dbReference type="GO" id="GO:0000981">
    <property type="term" value="F:DNA-binding transcription factor activity, RNA polymerase II-specific"/>
    <property type="evidence" value="ECO:0007669"/>
    <property type="project" value="TreeGrafter"/>
</dbReference>
<keyword evidence="2" id="KW-0479">Metal-binding</keyword>
<sequence length="447" mass="49005">MQSNGFPGYGQPIMAPLQPVRRQNFHPSDPSIPTSQTPEEAAHAATCAVDHTHTHFNYEDLFCCDLPCPDMSFCDPHCDPDMFPAMHKQPISCCSPDAFEPSYVDCTLPHDPYVCPHPSHHHGVHLDSFPSGYMPWQGHNHTHIPHKPDCPSETSSLEPLLSAALQPHIPHQSSTPPTPTTRSTRASTVSSLHEPTPRGGHRRLQGAPAQQPDGTYLCHWQTNPHNPCGATFPTAQALHAHVQSTHFLGTGSSHPCLWSQCDSGTFNTKPKLSRHLHSHTEWKPHACPHPGCNLSFVTQQQRDVHRKKHTGEKPFACAVCGKAFAYRDLLKSHMRSGVHGAADKKFACAICGEGFSDSSNRTKHAKSVHDPATGVPCPEGAGCGYVDTRREKLRQHCLAAGHGLEVVRDVRAWEEYFNREQGARRVGRGKRKRGVGDVGGGVEGVVV</sequence>
<evidence type="ECO:0000256" key="2">
    <source>
        <dbReference type="ARBA" id="ARBA00022723"/>
    </source>
</evidence>
<keyword evidence="4 6" id="KW-0863">Zinc-finger</keyword>
<feature type="domain" description="C2H2-type" evidence="8">
    <location>
        <begin position="346"/>
        <end position="369"/>
    </location>
</feature>
<dbReference type="InterPro" id="IPR036236">
    <property type="entry name" value="Znf_C2H2_sf"/>
</dbReference>
<feature type="domain" description="C2H2-type" evidence="8">
    <location>
        <begin position="285"/>
        <end position="314"/>
    </location>
</feature>
<dbReference type="InterPro" id="IPR050329">
    <property type="entry name" value="GLI_C2H2-zinc-finger"/>
</dbReference>
<evidence type="ECO:0000256" key="6">
    <source>
        <dbReference type="PROSITE-ProRule" id="PRU00042"/>
    </source>
</evidence>
<dbReference type="FunFam" id="3.30.160.60:FF:001442">
    <property type="entry name" value="zinc finger protein 696"/>
    <property type="match status" value="1"/>
</dbReference>
<dbReference type="PANTHER" id="PTHR19818">
    <property type="entry name" value="ZINC FINGER PROTEIN ZIC AND GLI"/>
    <property type="match status" value="1"/>
</dbReference>
<organism evidence="9 10">
    <name type="scientific">Cladosporium halotolerans</name>
    <dbReference type="NCBI Taxonomy" id="1052096"/>
    <lineage>
        <taxon>Eukaryota</taxon>
        <taxon>Fungi</taxon>
        <taxon>Dikarya</taxon>
        <taxon>Ascomycota</taxon>
        <taxon>Pezizomycotina</taxon>
        <taxon>Dothideomycetes</taxon>
        <taxon>Dothideomycetidae</taxon>
        <taxon>Cladosporiales</taxon>
        <taxon>Cladosporiaceae</taxon>
        <taxon>Cladosporium</taxon>
    </lineage>
</organism>
<dbReference type="SMART" id="SM00355">
    <property type="entry name" value="ZnF_C2H2"/>
    <property type="match status" value="6"/>
</dbReference>
<keyword evidence="3" id="KW-0677">Repeat</keyword>
<reference evidence="9 10" key="1">
    <citation type="journal article" date="2020" name="Microbiol. Resour. Announc.">
        <title>Draft Genome Sequence of a Cladosporium Species Isolated from the Mesophotic Ascidian Didemnum maculosum.</title>
        <authorList>
            <person name="Gioti A."/>
            <person name="Siaperas R."/>
            <person name="Nikolaivits E."/>
            <person name="Le Goff G."/>
            <person name="Ouazzani J."/>
            <person name="Kotoulas G."/>
            <person name="Topakas E."/>
        </authorList>
    </citation>
    <scope>NUCLEOTIDE SEQUENCE [LARGE SCALE GENOMIC DNA]</scope>
    <source>
        <strain evidence="9 10">TM138-S3</strain>
    </source>
</reference>
<evidence type="ECO:0000259" key="8">
    <source>
        <dbReference type="PROSITE" id="PS50157"/>
    </source>
</evidence>
<feature type="compositionally biased region" description="Low complexity" evidence="7">
    <location>
        <begin position="180"/>
        <end position="191"/>
    </location>
</feature>
<dbReference type="AlphaFoldDB" id="A0AB34KUA9"/>
<evidence type="ECO:0000313" key="10">
    <source>
        <dbReference type="Proteomes" id="UP000803884"/>
    </source>
</evidence>
<evidence type="ECO:0000256" key="3">
    <source>
        <dbReference type="ARBA" id="ARBA00022737"/>
    </source>
</evidence>
<dbReference type="PROSITE" id="PS00028">
    <property type="entry name" value="ZINC_FINGER_C2H2_1"/>
    <property type="match status" value="3"/>
</dbReference>
<dbReference type="GO" id="GO:0045944">
    <property type="term" value="P:positive regulation of transcription by RNA polymerase II"/>
    <property type="evidence" value="ECO:0007669"/>
    <property type="project" value="UniProtKB-ARBA"/>
</dbReference>
<comment type="caution">
    <text evidence="9">The sequence shown here is derived from an EMBL/GenBank/DDBJ whole genome shotgun (WGS) entry which is preliminary data.</text>
</comment>
<dbReference type="GO" id="GO:0008270">
    <property type="term" value="F:zinc ion binding"/>
    <property type="evidence" value="ECO:0007669"/>
    <property type="project" value="UniProtKB-KW"/>
</dbReference>
<evidence type="ECO:0000256" key="5">
    <source>
        <dbReference type="ARBA" id="ARBA00022833"/>
    </source>
</evidence>
<dbReference type="InterPro" id="IPR013087">
    <property type="entry name" value="Znf_C2H2_type"/>
</dbReference>
<dbReference type="EMBL" id="JAAQHG020000012">
    <property type="protein sequence ID" value="KAL1586923.1"/>
    <property type="molecule type" value="Genomic_DNA"/>
</dbReference>
<dbReference type="Proteomes" id="UP000803884">
    <property type="component" value="Unassembled WGS sequence"/>
</dbReference>
<comment type="similarity">
    <text evidence="1">Belongs to the krueppel C2H2-type zinc-finger protein family.</text>
</comment>
<dbReference type="GO" id="GO:0000978">
    <property type="term" value="F:RNA polymerase II cis-regulatory region sequence-specific DNA binding"/>
    <property type="evidence" value="ECO:0007669"/>
    <property type="project" value="TreeGrafter"/>
</dbReference>
<feature type="domain" description="C2H2-type" evidence="8">
    <location>
        <begin position="315"/>
        <end position="344"/>
    </location>
</feature>
<dbReference type="RefSeq" id="XP_069230028.1">
    <property type="nucleotide sequence ID" value="XM_069372779.1"/>
</dbReference>
<dbReference type="PANTHER" id="PTHR19818:SF139">
    <property type="entry name" value="PAIR-RULE PROTEIN ODD-PAIRED"/>
    <property type="match status" value="1"/>
</dbReference>
<dbReference type="GO" id="GO:0005634">
    <property type="term" value="C:nucleus"/>
    <property type="evidence" value="ECO:0007669"/>
    <property type="project" value="UniProtKB-ARBA"/>
</dbReference>